<feature type="region of interest" description="Disordered" evidence="2">
    <location>
        <begin position="205"/>
        <end position="268"/>
    </location>
</feature>
<dbReference type="Proteomes" id="UP000193411">
    <property type="component" value="Unassembled WGS sequence"/>
</dbReference>
<dbReference type="GO" id="GO:0003676">
    <property type="term" value="F:nucleic acid binding"/>
    <property type="evidence" value="ECO:0007669"/>
    <property type="project" value="InterPro"/>
</dbReference>
<keyword evidence="5" id="KW-1185">Reference proteome</keyword>
<feature type="compositionally biased region" description="Basic residues" evidence="2">
    <location>
        <begin position="231"/>
        <end position="241"/>
    </location>
</feature>
<evidence type="ECO:0000256" key="1">
    <source>
        <dbReference type="ARBA" id="ARBA00010900"/>
    </source>
</evidence>
<sequence length="785" mass="85358">MSSSDSSPHRSARRPGPGHRTAFGQPLTDARGQAVDYGLDDMDIDQDDDHDHDHDSQRHRYANSSDDQDGSDSDGGDRIRRRRKQRKRFGEDDDDDESSDDNHTRRHDRNRSRRPGQGHSGAGLSRPRPPQPPTRSTPPGAGLGSQQHQPAAVPKSFGQFAGTGGLGLKLLMKMGYTPGQGLGAQGQGIVEPVQAVMRPKGMGISIEEDYNESPTSTRKEDKHSPKPAKPTSRRRRNKYKKQQAQQEQEEDVMDVDLGSTPSHTPIEIVDLRGDSGSAAATSPYLSSPAVLHFFDSLAATATLTQSKLAARQAQRVADQAKLETVKKQLAESKTKHEEDTQRLSKIHTLADRIRSAAAGPSQSVNEEEWLDVVTDAAEFSSIFAPAVASLAVSKLRSQFTPDWDPIADPTFCSSQLERIRSGTSASLTPNGGTFYDSVMWALWIPRHASQSVVDALTLWTSLVSPALHAHVVHQICVPRLRRALDTYSPSTSALDAPPPTHCWVFYTFLPGSPTSSAQPSTRPRAPPAHPTNRLAALLPHASSLATAPVTCRLVNTGVTVPRPALSTHVSECVRIDPAAQDPQPVAHCSHTCLRHVDGVVRVTHAWACAVRDQSASARELAAWWQVWRGYVPSDVWAEPSVKVYLGAGLMVLRALARGEAEVPDPELMVPKSDVERKVQASGAGKGMGGWRPTVKDLVTRELEKVGLGIEAAGKTLARIGRPVYRVVGESGKKKATRAYVYWDQDVVFVRRGLVEGGSGVVDENEDVVALWDPVAIKEVVEMCQG</sequence>
<dbReference type="InterPro" id="IPR022783">
    <property type="entry name" value="GCFC_dom"/>
</dbReference>
<accession>A0A1Y2HCT4</accession>
<dbReference type="PANTHER" id="PTHR23329:SF1">
    <property type="entry name" value="TUFTELIN-INTERACTING PROTEIN 11"/>
    <property type="match status" value="1"/>
</dbReference>
<feature type="compositionally biased region" description="Basic residues" evidence="2">
    <location>
        <begin position="104"/>
        <end position="116"/>
    </location>
</feature>
<organism evidence="4 5">
    <name type="scientific">Catenaria anguillulae PL171</name>
    <dbReference type="NCBI Taxonomy" id="765915"/>
    <lineage>
        <taxon>Eukaryota</taxon>
        <taxon>Fungi</taxon>
        <taxon>Fungi incertae sedis</taxon>
        <taxon>Blastocladiomycota</taxon>
        <taxon>Blastocladiomycetes</taxon>
        <taxon>Blastocladiales</taxon>
        <taxon>Catenariaceae</taxon>
        <taxon>Catenaria</taxon>
    </lineage>
</organism>
<proteinExistence type="inferred from homology"/>
<reference evidence="4 5" key="1">
    <citation type="submission" date="2016-07" db="EMBL/GenBank/DDBJ databases">
        <title>Pervasive Adenine N6-methylation of Active Genes in Fungi.</title>
        <authorList>
            <consortium name="DOE Joint Genome Institute"/>
            <person name="Mondo S.J."/>
            <person name="Dannebaum R.O."/>
            <person name="Kuo R.C."/>
            <person name="Labutti K."/>
            <person name="Haridas S."/>
            <person name="Kuo A."/>
            <person name="Salamov A."/>
            <person name="Ahrendt S.R."/>
            <person name="Lipzen A."/>
            <person name="Sullivan W."/>
            <person name="Andreopoulos W.B."/>
            <person name="Clum A."/>
            <person name="Lindquist E."/>
            <person name="Daum C."/>
            <person name="Ramamoorthy G.K."/>
            <person name="Gryganskyi A."/>
            <person name="Culley D."/>
            <person name="Magnuson J.K."/>
            <person name="James T.Y."/>
            <person name="O'Malley M.A."/>
            <person name="Stajich J.E."/>
            <person name="Spatafora J.W."/>
            <person name="Visel A."/>
            <person name="Grigoriev I.V."/>
        </authorList>
    </citation>
    <scope>NUCLEOTIDE SEQUENCE [LARGE SCALE GENOMIC DNA]</scope>
    <source>
        <strain evidence="4 5">PL171</strain>
    </source>
</reference>
<evidence type="ECO:0000256" key="2">
    <source>
        <dbReference type="SAM" id="MobiDB-lite"/>
    </source>
</evidence>
<dbReference type="EMBL" id="MCFL01000055">
    <property type="protein sequence ID" value="ORZ31794.1"/>
    <property type="molecule type" value="Genomic_DNA"/>
</dbReference>
<dbReference type="GO" id="GO:0000390">
    <property type="term" value="P:spliceosomal complex disassembly"/>
    <property type="evidence" value="ECO:0007669"/>
    <property type="project" value="InterPro"/>
</dbReference>
<comment type="similarity">
    <text evidence="1">Belongs to the TFP11/STIP family.</text>
</comment>
<gene>
    <name evidence="4" type="ORF">BCR44DRAFT_1441649</name>
</gene>
<dbReference type="InterPro" id="IPR045211">
    <property type="entry name" value="TFP11/STIP/Ntr1"/>
</dbReference>
<dbReference type="AlphaFoldDB" id="A0A1Y2HCT4"/>
<dbReference type="PROSITE" id="PS50174">
    <property type="entry name" value="G_PATCH"/>
    <property type="match status" value="1"/>
</dbReference>
<feature type="compositionally biased region" description="Pro residues" evidence="2">
    <location>
        <begin position="127"/>
        <end position="136"/>
    </location>
</feature>
<feature type="region of interest" description="Disordered" evidence="2">
    <location>
        <begin position="1"/>
        <end position="163"/>
    </location>
</feature>
<feature type="compositionally biased region" description="Basic and acidic residues" evidence="2">
    <location>
        <begin position="49"/>
        <end position="58"/>
    </location>
</feature>
<evidence type="ECO:0000313" key="4">
    <source>
        <dbReference type="EMBL" id="ORZ31794.1"/>
    </source>
</evidence>
<feature type="domain" description="G-patch" evidence="3">
    <location>
        <begin position="163"/>
        <end position="209"/>
    </location>
</feature>
<comment type="caution">
    <text evidence="4">The sequence shown here is derived from an EMBL/GenBank/DDBJ whole genome shotgun (WGS) entry which is preliminary data.</text>
</comment>
<dbReference type="OrthoDB" id="4822at2759"/>
<dbReference type="InterPro" id="IPR000467">
    <property type="entry name" value="G_patch_dom"/>
</dbReference>
<dbReference type="SMART" id="SM00443">
    <property type="entry name" value="G_patch"/>
    <property type="match status" value="1"/>
</dbReference>
<evidence type="ECO:0000313" key="5">
    <source>
        <dbReference type="Proteomes" id="UP000193411"/>
    </source>
</evidence>
<dbReference type="Pfam" id="PF01585">
    <property type="entry name" value="G-patch"/>
    <property type="match status" value="1"/>
</dbReference>
<protein>
    <recommendedName>
        <fullName evidence="3">G-patch domain-containing protein</fullName>
    </recommendedName>
</protein>
<dbReference type="Pfam" id="PF07842">
    <property type="entry name" value="GCFC"/>
    <property type="match status" value="1"/>
</dbReference>
<evidence type="ECO:0000259" key="3">
    <source>
        <dbReference type="PROSITE" id="PS50174"/>
    </source>
</evidence>
<feature type="compositionally biased region" description="Acidic residues" evidence="2">
    <location>
        <begin position="38"/>
        <end position="48"/>
    </location>
</feature>
<dbReference type="PANTHER" id="PTHR23329">
    <property type="entry name" value="TUFTELIN-INTERACTING PROTEIN 11-RELATED"/>
    <property type="match status" value="1"/>
</dbReference>
<name>A0A1Y2HCT4_9FUNG</name>
<dbReference type="STRING" id="765915.A0A1Y2HCT4"/>
<dbReference type="GO" id="GO:0071008">
    <property type="term" value="C:U2-type post-mRNA release spliceosomal complex"/>
    <property type="evidence" value="ECO:0007669"/>
    <property type="project" value="TreeGrafter"/>
</dbReference>